<protein>
    <submittedName>
        <fullName evidence="2">Uncharacterized protein</fullName>
    </submittedName>
</protein>
<keyword evidence="1" id="KW-0732">Signal</keyword>
<evidence type="ECO:0000313" key="3">
    <source>
        <dbReference type="Proteomes" id="UP001364156"/>
    </source>
</evidence>
<keyword evidence="3" id="KW-1185">Reference proteome</keyword>
<reference evidence="2 3" key="1">
    <citation type="submission" date="2023-10" db="EMBL/GenBank/DDBJ databases">
        <title>Roseovarius strain S88 nov., isolated from a marine algae.</title>
        <authorList>
            <person name="Lee M.W."/>
            <person name="Lee J.K."/>
            <person name="Kim J.M."/>
            <person name="Choi D.G."/>
            <person name="Baek J.H."/>
            <person name="Bayburt H."/>
            <person name="Jung J.J."/>
            <person name="Han D.M."/>
            <person name="Jeon C.O."/>
        </authorList>
    </citation>
    <scope>NUCLEOTIDE SEQUENCE [LARGE SCALE GENOMIC DNA]</scope>
    <source>
        <strain evidence="2 3">S88</strain>
    </source>
</reference>
<sequence>MKHFILAYTLVLAALSPNWLPMFNASNNAIQIFTMPPEISVAPLPAPATQTTSAENVM</sequence>
<accession>A0ABZ2HPC7</accession>
<dbReference type="RefSeq" id="WP_338551031.1">
    <property type="nucleotide sequence ID" value="NZ_CP146069.1"/>
</dbReference>
<feature type="chain" id="PRO_5047157103" evidence="1">
    <location>
        <begin position="22"/>
        <end position="58"/>
    </location>
</feature>
<evidence type="ECO:0000313" key="2">
    <source>
        <dbReference type="EMBL" id="WWR48212.1"/>
    </source>
</evidence>
<dbReference type="EMBL" id="CP146069">
    <property type="protein sequence ID" value="WWR48212.1"/>
    <property type="molecule type" value="Genomic_DNA"/>
</dbReference>
<proteinExistence type="predicted"/>
<organism evidence="2 3">
    <name type="scientific">Roseovarius phycicola</name>
    <dbReference type="NCBI Taxonomy" id="3080976"/>
    <lineage>
        <taxon>Bacteria</taxon>
        <taxon>Pseudomonadati</taxon>
        <taxon>Pseudomonadota</taxon>
        <taxon>Alphaproteobacteria</taxon>
        <taxon>Rhodobacterales</taxon>
        <taxon>Roseobacteraceae</taxon>
        <taxon>Roseovarius</taxon>
    </lineage>
</organism>
<name>A0ABZ2HPC7_9RHOB</name>
<evidence type="ECO:0000256" key="1">
    <source>
        <dbReference type="SAM" id="SignalP"/>
    </source>
</evidence>
<dbReference type="Proteomes" id="UP001364156">
    <property type="component" value="Chromosome"/>
</dbReference>
<gene>
    <name evidence="2" type="ORF">RZ517_08590</name>
</gene>
<feature type="signal peptide" evidence="1">
    <location>
        <begin position="1"/>
        <end position="21"/>
    </location>
</feature>